<dbReference type="WBParaSite" id="nRc.2.0.1.t34421-RA">
    <property type="protein sequence ID" value="nRc.2.0.1.t34421-RA"/>
    <property type="gene ID" value="nRc.2.0.1.g34421"/>
</dbReference>
<dbReference type="AlphaFoldDB" id="A0A915K6P7"/>
<organism evidence="1 2">
    <name type="scientific">Romanomermis culicivorax</name>
    <name type="common">Nematode worm</name>
    <dbReference type="NCBI Taxonomy" id="13658"/>
    <lineage>
        <taxon>Eukaryota</taxon>
        <taxon>Metazoa</taxon>
        <taxon>Ecdysozoa</taxon>
        <taxon>Nematoda</taxon>
        <taxon>Enoplea</taxon>
        <taxon>Dorylaimia</taxon>
        <taxon>Mermithida</taxon>
        <taxon>Mermithoidea</taxon>
        <taxon>Mermithidae</taxon>
        <taxon>Romanomermis</taxon>
    </lineage>
</organism>
<protein>
    <submittedName>
        <fullName evidence="2">Uncharacterized protein</fullName>
    </submittedName>
</protein>
<sequence>MFFENSKIDLQRIMASTSDGGSLGSRLSTICRKRFYRFPDAKDQNSLGMVEIALSILKDCYTGGMFINGPVTERSCFATHR</sequence>
<name>A0A915K6P7_ROMCU</name>
<evidence type="ECO:0000313" key="1">
    <source>
        <dbReference type="Proteomes" id="UP000887565"/>
    </source>
</evidence>
<reference evidence="2" key="1">
    <citation type="submission" date="2022-11" db="UniProtKB">
        <authorList>
            <consortium name="WormBaseParasite"/>
        </authorList>
    </citation>
    <scope>IDENTIFICATION</scope>
</reference>
<accession>A0A915K6P7</accession>
<proteinExistence type="predicted"/>
<dbReference type="Proteomes" id="UP000887565">
    <property type="component" value="Unplaced"/>
</dbReference>
<evidence type="ECO:0000313" key="2">
    <source>
        <dbReference type="WBParaSite" id="nRc.2.0.1.t34421-RA"/>
    </source>
</evidence>
<keyword evidence="1" id="KW-1185">Reference proteome</keyword>